<dbReference type="SUPFAM" id="SSF50370">
    <property type="entry name" value="Ricin B-like lectins"/>
    <property type="match status" value="1"/>
</dbReference>
<comment type="caution">
    <text evidence="2">The sequence shown here is derived from an EMBL/GenBank/DDBJ whole genome shotgun (WGS) entry which is preliminary data.</text>
</comment>
<sequence length="325" mass="34910">GFRLEHSCAVYTVAACSRSLARAPSAWPGWPERANKEMPAAGARVALLAVVSGLVAAASLGAASAPRSEAEVDAQQECEHAAARVEALQRRSVLTGSRAPTEEEELEESRAEAEMEGNPYAPGPNVYLATIVDPRNFRSYCLDIAGSPPHPQRGSIQGHSCKTEGEDTQFKYDPDKQQIRSVNFNERCNPLYSGSTNGRSWEADRGDPACLTVHGDFEAGSTFGLTSCVSSGSDKQTFSFTSRGQFVVGDGSSSLCVVLGMNATEYTDQDFFTRPAELQDCESWPTELSTWEVLLPDHTTLSGIDTSSSSQGLLAVRDQPASWST</sequence>
<evidence type="ECO:0008006" key="4">
    <source>
        <dbReference type="Google" id="ProtNLM"/>
    </source>
</evidence>
<organism evidence="2 3">
    <name type="scientific">Prorocentrum cordatum</name>
    <dbReference type="NCBI Taxonomy" id="2364126"/>
    <lineage>
        <taxon>Eukaryota</taxon>
        <taxon>Sar</taxon>
        <taxon>Alveolata</taxon>
        <taxon>Dinophyceae</taxon>
        <taxon>Prorocentrales</taxon>
        <taxon>Prorocentraceae</taxon>
        <taxon>Prorocentrum</taxon>
    </lineage>
</organism>
<protein>
    <recommendedName>
        <fullName evidence="4">Ricin B lectin domain-containing protein</fullName>
    </recommendedName>
</protein>
<evidence type="ECO:0000256" key="1">
    <source>
        <dbReference type="SAM" id="MobiDB-lite"/>
    </source>
</evidence>
<evidence type="ECO:0000313" key="2">
    <source>
        <dbReference type="EMBL" id="CAK0814806.1"/>
    </source>
</evidence>
<dbReference type="InterPro" id="IPR035992">
    <property type="entry name" value="Ricin_B-like_lectins"/>
</dbReference>
<feature type="region of interest" description="Disordered" evidence="1">
    <location>
        <begin position="148"/>
        <end position="168"/>
    </location>
</feature>
<dbReference type="EMBL" id="CAUYUJ010005751">
    <property type="protein sequence ID" value="CAK0814806.1"/>
    <property type="molecule type" value="Genomic_DNA"/>
</dbReference>
<reference evidence="2" key="1">
    <citation type="submission" date="2023-10" db="EMBL/GenBank/DDBJ databases">
        <authorList>
            <person name="Chen Y."/>
            <person name="Shah S."/>
            <person name="Dougan E. K."/>
            <person name="Thang M."/>
            <person name="Chan C."/>
        </authorList>
    </citation>
    <scope>NUCLEOTIDE SEQUENCE [LARGE SCALE GENOMIC DNA]</scope>
</reference>
<name>A0ABN9R7F9_9DINO</name>
<feature type="non-terminal residue" evidence="2">
    <location>
        <position position="1"/>
    </location>
</feature>
<accession>A0ABN9R7F9</accession>
<dbReference type="PROSITE" id="PS50231">
    <property type="entry name" value="RICIN_B_LECTIN"/>
    <property type="match status" value="2"/>
</dbReference>
<feature type="region of interest" description="Disordered" evidence="1">
    <location>
        <begin position="93"/>
        <end position="119"/>
    </location>
</feature>
<proteinExistence type="predicted"/>
<gene>
    <name evidence="2" type="ORF">PCOR1329_LOCUS18311</name>
</gene>
<evidence type="ECO:0000313" key="3">
    <source>
        <dbReference type="Proteomes" id="UP001189429"/>
    </source>
</evidence>
<keyword evidence="3" id="KW-1185">Reference proteome</keyword>
<dbReference type="Proteomes" id="UP001189429">
    <property type="component" value="Unassembled WGS sequence"/>
</dbReference>
<dbReference type="Gene3D" id="2.80.10.50">
    <property type="match status" value="1"/>
</dbReference>